<dbReference type="InterPro" id="IPR019401">
    <property type="entry name" value="Znf_CHCC"/>
</dbReference>
<dbReference type="AlphaFoldDB" id="A0A1H9BQU2"/>
<dbReference type="RefSeq" id="WP_090205525.1">
    <property type="nucleotide sequence ID" value="NZ_FOFO01000010.1"/>
</dbReference>
<proteinExistence type="predicted"/>
<dbReference type="Pfam" id="PF10276">
    <property type="entry name" value="zf-CHCC"/>
    <property type="match status" value="1"/>
</dbReference>
<dbReference type="EMBL" id="FOFO01000010">
    <property type="protein sequence ID" value="SEP90738.1"/>
    <property type="molecule type" value="Genomic_DNA"/>
</dbReference>
<keyword evidence="3" id="KW-1185">Reference proteome</keyword>
<evidence type="ECO:0000313" key="3">
    <source>
        <dbReference type="Proteomes" id="UP000199496"/>
    </source>
</evidence>
<evidence type="ECO:0000259" key="1">
    <source>
        <dbReference type="Pfam" id="PF10276"/>
    </source>
</evidence>
<organism evidence="2 3">
    <name type="scientific">Ectothiorhodospira magna</name>
    <dbReference type="NCBI Taxonomy" id="867345"/>
    <lineage>
        <taxon>Bacteria</taxon>
        <taxon>Pseudomonadati</taxon>
        <taxon>Pseudomonadota</taxon>
        <taxon>Gammaproteobacteria</taxon>
        <taxon>Chromatiales</taxon>
        <taxon>Ectothiorhodospiraceae</taxon>
        <taxon>Ectothiorhodospira</taxon>
    </lineage>
</organism>
<accession>A0A1H9BQU2</accession>
<dbReference type="OrthoDB" id="9806844at2"/>
<name>A0A1H9BQU2_9GAMM</name>
<feature type="domain" description="Zinc finger CHCC-type" evidence="1">
    <location>
        <begin position="32"/>
        <end position="68"/>
    </location>
</feature>
<reference evidence="2 3" key="1">
    <citation type="submission" date="2016-10" db="EMBL/GenBank/DDBJ databases">
        <authorList>
            <person name="de Groot N.N."/>
        </authorList>
    </citation>
    <scope>NUCLEOTIDE SEQUENCE [LARGE SCALE GENOMIC DNA]</scope>
    <source>
        <strain evidence="2 3">B7-7</strain>
    </source>
</reference>
<evidence type="ECO:0000313" key="2">
    <source>
        <dbReference type="EMBL" id="SEP90738.1"/>
    </source>
</evidence>
<dbReference type="STRING" id="867345.SAMN05421693_11026"/>
<sequence length="72" mass="7860">MPNPQTALNQDAYRTANTQATITVSPQDLPLCCPGPGTALWASHPRVYLPIEDARDGRIVCPYCSTVYQLTP</sequence>
<gene>
    <name evidence="2" type="ORF">SAMN05421693_11026</name>
</gene>
<protein>
    <submittedName>
        <fullName evidence="2">Uncharacterized conserved protein, contains Zn-finger domain</fullName>
    </submittedName>
</protein>
<dbReference type="Gene3D" id="2.60.260.40">
    <property type="entry name" value="q5lls5 like domains"/>
    <property type="match status" value="1"/>
</dbReference>
<dbReference type="Proteomes" id="UP000199496">
    <property type="component" value="Unassembled WGS sequence"/>
</dbReference>